<dbReference type="SUPFAM" id="SSF55811">
    <property type="entry name" value="Nudix"/>
    <property type="match status" value="1"/>
</dbReference>
<dbReference type="InterPro" id="IPR054105">
    <property type="entry name" value="WHD_NrtR"/>
</dbReference>
<dbReference type="AlphaFoldDB" id="A0A318S6Y7"/>
<dbReference type="RefSeq" id="WP_110886894.1">
    <property type="nucleotide sequence ID" value="NZ_QJSX01000008.1"/>
</dbReference>
<dbReference type="InterPro" id="IPR036390">
    <property type="entry name" value="WH_DNA-bd_sf"/>
</dbReference>
<name>A0A318S6Y7_9DEIO</name>
<dbReference type="PANTHER" id="PTHR43736:SF4">
    <property type="entry name" value="SLR1690 PROTEIN"/>
    <property type="match status" value="1"/>
</dbReference>
<dbReference type="SUPFAM" id="SSF46785">
    <property type="entry name" value="Winged helix' DNA-binding domain"/>
    <property type="match status" value="1"/>
</dbReference>
<dbReference type="InterPro" id="IPR036388">
    <property type="entry name" value="WH-like_DNA-bd_sf"/>
</dbReference>
<dbReference type="PROSITE" id="PS51462">
    <property type="entry name" value="NUDIX"/>
    <property type="match status" value="1"/>
</dbReference>
<dbReference type="InterPro" id="IPR000086">
    <property type="entry name" value="NUDIX_hydrolase_dom"/>
</dbReference>
<dbReference type="OrthoDB" id="9786141at2"/>
<dbReference type="PANTHER" id="PTHR43736">
    <property type="entry name" value="ADP-RIBOSE PYROPHOSPHATASE"/>
    <property type="match status" value="1"/>
</dbReference>
<dbReference type="Proteomes" id="UP000248326">
    <property type="component" value="Unassembled WGS sequence"/>
</dbReference>
<dbReference type="EMBL" id="QJSX01000008">
    <property type="protein sequence ID" value="PYE53525.1"/>
    <property type="molecule type" value="Genomic_DNA"/>
</dbReference>
<comment type="caution">
    <text evidence="2">The sequence shown here is derived from an EMBL/GenBank/DDBJ whole genome shotgun (WGS) entry which is preliminary data.</text>
</comment>
<gene>
    <name evidence="2" type="ORF">DES52_10854</name>
</gene>
<accession>A0A318S6Y7</accession>
<reference evidence="2 3" key="1">
    <citation type="submission" date="2018-06" db="EMBL/GenBank/DDBJ databases">
        <title>Genomic Encyclopedia of Type Strains, Phase IV (KMG-IV): sequencing the most valuable type-strain genomes for metagenomic binning, comparative biology and taxonomic classification.</title>
        <authorList>
            <person name="Goeker M."/>
        </authorList>
    </citation>
    <scope>NUCLEOTIDE SEQUENCE [LARGE SCALE GENOMIC DNA]</scope>
    <source>
        <strain evidence="2 3">DSM 18048</strain>
    </source>
</reference>
<proteinExistence type="predicted"/>
<dbReference type="InterPro" id="IPR015797">
    <property type="entry name" value="NUDIX_hydrolase-like_dom_sf"/>
</dbReference>
<keyword evidence="3" id="KW-1185">Reference proteome</keyword>
<sequence>MTRSPDEQAFLDAYDPTAFERPSVTVDVVLLTVLDGDLHVLLIRRDEHPCKGCWSLPGGFIRMTESLDEAAARVLNDKAHLQGVYAEQLYTFGAPRRDPRTRVLSVAYVALVNAARLRPVEDDRIRLALLHVDWQGETGGPASASWHGQLLALAFDHADILGLAVKRLRGKLDYAPVGFELLPERFTLRDLQSVHETILGRKLNKDSFRRRMLASGRLSAVGEREEDADHRPAALYTFERSA</sequence>
<protein>
    <submittedName>
        <fullName evidence="2">8-oxo-dGTP diphosphatase</fullName>
    </submittedName>
</protein>
<organism evidence="2 3">
    <name type="scientific">Deinococcus yavapaiensis KR-236</name>
    <dbReference type="NCBI Taxonomy" id="694435"/>
    <lineage>
        <taxon>Bacteria</taxon>
        <taxon>Thermotogati</taxon>
        <taxon>Deinococcota</taxon>
        <taxon>Deinococci</taxon>
        <taxon>Deinococcales</taxon>
        <taxon>Deinococcaceae</taxon>
        <taxon>Deinococcus</taxon>
    </lineage>
</organism>
<evidence type="ECO:0000313" key="3">
    <source>
        <dbReference type="Proteomes" id="UP000248326"/>
    </source>
</evidence>
<dbReference type="Pfam" id="PF21906">
    <property type="entry name" value="WHD_NrtR"/>
    <property type="match status" value="1"/>
</dbReference>
<dbReference type="Gene3D" id="3.90.79.10">
    <property type="entry name" value="Nucleoside Triphosphate Pyrophosphohydrolase"/>
    <property type="match status" value="1"/>
</dbReference>
<dbReference type="CDD" id="cd18873">
    <property type="entry name" value="NUDIX_NadM_like"/>
    <property type="match status" value="1"/>
</dbReference>
<feature type="domain" description="Nudix hydrolase" evidence="1">
    <location>
        <begin position="21"/>
        <end position="169"/>
    </location>
</feature>
<evidence type="ECO:0000313" key="2">
    <source>
        <dbReference type="EMBL" id="PYE53525.1"/>
    </source>
</evidence>
<dbReference type="Gene3D" id="1.10.10.10">
    <property type="entry name" value="Winged helix-like DNA-binding domain superfamily/Winged helix DNA-binding domain"/>
    <property type="match status" value="1"/>
</dbReference>
<evidence type="ECO:0000259" key="1">
    <source>
        <dbReference type="PROSITE" id="PS51462"/>
    </source>
</evidence>
<dbReference type="Pfam" id="PF00293">
    <property type="entry name" value="NUDIX"/>
    <property type="match status" value="1"/>
</dbReference>